<feature type="transmembrane region" description="Helical" evidence="1">
    <location>
        <begin position="213"/>
        <end position="238"/>
    </location>
</feature>
<name>A0ABP4LV65_9MICO</name>
<evidence type="ECO:0000256" key="1">
    <source>
        <dbReference type="SAM" id="Phobius"/>
    </source>
</evidence>
<keyword evidence="1" id="KW-0812">Transmembrane</keyword>
<keyword evidence="1" id="KW-1133">Transmembrane helix</keyword>
<reference evidence="3" key="1">
    <citation type="journal article" date="2019" name="Int. J. Syst. Evol. Microbiol.">
        <title>The Global Catalogue of Microorganisms (GCM) 10K type strain sequencing project: providing services to taxonomists for standard genome sequencing and annotation.</title>
        <authorList>
            <consortium name="The Broad Institute Genomics Platform"/>
            <consortium name="The Broad Institute Genome Sequencing Center for Infectious Disease"/>
            <person name="Wu L."/>
            <person name="Ma J."/>
        </authorList>
    </citation>
    <scope>NUCLEOTIDE SEQUENCE [LARGE SCALE GENOMIC DNA]</scope>
    <source>
        <strain evidence="3">JCM 13319</strain>
    </source>
</reference>
<sequence length="243" mass="24887">MRALRSELSKLASLPFAWISFAAGLIVPVGITAITSLTSTPGDNTGFSELAIGVVGAIVLGVSAIGSEYTTEGEESASGRQITTTLTTTASRTRLLIAKIATVVIAAALMAALAIAAVFTTAHLLVAEGALPPLDGNTFGRMGGALVYWVLMALLGFGLTVLTRNGIIPMAVLVANSSAVTVTYLLAQSITAANWLPDLAGMRMFTTVETGVYLSPLTGGLVMAAWVAALLTAAGLVFSRRDA</sequence>
<keyword evidence="3" id="KW-1185">Reference proteome</keyword>
<protein>
    <recommendedName>
        <fullName evidence="4">ABC-2 type transport system permease protein</fullName>
    </recommendedName>
</protein>
<feature type="transmembrane region" description="Helical" evidence="1">
    <location>
        <begin position="100"/>
        <end position="126"/>
    </location>
</feature>
<organism evidence="2 3">
    <name type="scientific">Brevibacterium picturae</name>
    <dbReference type="NCBI Taxonomy" id="260553"/>
    <lineage>
        <taxon>Bacteria</taxon>
        <taxon>Bacillati</taxon>
        <taxon>Actinomycetota</taxon>
        <taxon>Actinomycetes</taxon>
        <taxon>Micrococcales</taxon>
        <taxon>Brevibacteriaceae</taxon>
        <taxon>Brevibacterium</taxon>
    </lineage>
</organism>
<proteinExistence type="predicted"/>
<feature type="transmembrane region" description="Helical" evidence="1">
    <location>
        <begin position="170"/>
        <end position="193"/>
    </location>
</feature>
<gene>
    <name evidence="2" type="ORF">GCM10009691_05030</name>
</gene>
<feature type="transmembrane region" description="Helical" evidence="1">
    <location>
        <begin position="146"/>
        <end position="163"/>
    </location>
</feature>
<dbReference type="RefSeq" id="WP_346035183.1">
    <property type="nucleotide sequence ID" value="NZ_BAAALY010000002.1"/>
</dbReference>
<comment type="caution">
    <text evidence="2">The sequence shown here is derived from an EMBL/GenBank/DDBJ whole genome shotgun (WGS) entry which is preliminary data.</text>
</comment>
<feature type="transmembrane region" description="Helical" evidence="1">
    <location>
        <begin position="12"/>
        <end position="34"/>
    </location>
</feature>
<feature type="transmembrane region" description="Helical" evidence="1">
    <location>
        <begin position="46"/>
        <end position="66"/>
    </location>
</feature>
<evidence type="ECO:0008006" key="4">
    <source>
        <dbReference type="Google" id="ProtNLM"/>
    </source>
</evidence>
<keyword evidence="1" id="KW-0472">Membrane</keyword>
<evidence type="ECO:0000313" key="2">
    <source>
        <dbReference type="EMBL" id="GAA1532257.1"/>
    </source>
</evidence>
<accession>A0ABP4LV65</accession>
<dbReference type="Proteomes" id="UP001501791">
    <property type="component" value="Unassembled WGS sequence"/>
</dbReference>
<evidence type="ECO:0000313" key="3">
    <source>
        <dbReference type="Proteomes" id="UP001501791"/>
    </source>
</evidence>
<dbReference type="EMBL" id="BAAALY010000002">
    <property type="protein sequence ID" value="GAA1532257.1"/>
    <property type="molecule type" value="Genomic_DNA"/>
</dbReference>